<feature type="domain" description="Glutamine amidotransferase" evidence="1">
    <location>
        <begin position="37"/>
        <end position="179"/>
    </location>
</feature>
<keyword evidence="3" id="KW-1185">Reference proteome</keyword>
<dbReference type="GO" id="GO:0003922">
    <property type="term" value="F:GMP synthase (glutamine-hydrolyzing) activity"/>
    <property type="evidence" value="ECO:0007669"/>
    <property type="project" value="UniProtKB-EC"/>
</dbReference>
<protein>
    <submittedName>
        <fullName evidence="2">Glutamine amidotransferase class-I</fullName>
        <ecNumber evidence="2">6.3.5.2</ecNumber>
    </submittedName>
</protein>
<dbReference type="PROSITE" id="PS51273">
    <property type="entry name" value="GATASE_TYPE_1"/>
    <property type="match status" value="1"/>
</dbReference>
<dbReference type="AlphaFoldDB" id="Q2RNI9"/>
<dbReference type="PATRIC" id="fig|269796.9.peg.3629"/>
<dbReference type="InterPro" id="IPR044992">
    <property type="entry name" value="ChyE-like"/>
</dbReference>
<accession>Q2RNI9</accession>
<gene>
    <name evidence="2" type="ordered locus">Rru_A3512</name>
</gene>
<dbReference type="SUPFAM" id="SSF52317">
    <property type="entry name" value="Class I glutamine amidotransferase-like"/>
    <property type="match status" value="1"/>
</dbReference>
<dbReference type="PANTHER" id="PTHR42695">
    <property type="entry name" value="GLUTAMINE AMIDOTRANSFERASE YLR126C-RELATED"/>
    <property type="match status" value="1"/>
</dbReference>
<evidence type="ECO:0000313" key="3">
    <source>
        <dbReference type="Proteomes" id="UP000001929"/>
    </source>
</evidence>
<dbReference type="PANTHER" id="PTHR42695:SF5">
    <property type="entry name" value="GLUTAMINE AMIDOTRANSFERASE YLR126C-RELATED"/>
    <property type="match status" value="1"/>
</dbReference>
<name>Q2RNI9_RHORT</name>
<dbReference type="PhylomeDB" id="Q2RNI9"/>
<dbReference type="HOGENOM" id="CLU_054974_3_1_5"/>
<evidence type="ECO:0000313" key="2">
    <source>
        <dbReference type="EMBL" id="ABC24306.1"/>
    </source>
</evidence>
<proteinExistence type="predicted"/>
<dbReference type="EnsemblBacteria" id="ABC24306">
    <property type="protein sequence ID" value="ABC24306"/>
    <property type="gene ID" value="Rru_A3512"/>
</dbReference>
<dbReference type="GO" id="GO:0005829">
    <property type="term" value="C:cytosol"/>
    <property type="evidence" value="ECO:0007669"/>
    <property type="project" value="TreeGrafter"/>
</dbReference>
<dbReference type="STRING" id="269796.Rru_A3512"/>
<dbReference type="CDD" id="cd01741">
    <property type="entry name" value="GATase1_1"/>
    <property type="match status" value="1"/>
</dbReference>
<dbReference type="EMBL" id="CP000230">
    <property type="protein sequence ID" value="ABC24306.1"/>
    <property type="molecule type" value="Genomic_DNA"/>
</dbReference>
<keyword evidence="2" id="KW-0436">Ligase</keyword>
<sequence>MKSCVALRHVAFEDLGAFAEPLKRAGYQVSYRDAGVDSLKDLDPDLLIVLGGPIGVYDEAIYPVLSEEIALLTDRLKARRPTMGICLGAQLIARALGARVYPSGIKEIGVLPISLSAAGQKSCLAPFAEDPLALHWHGDTFDLPAGATLLASTPACAHQAFSLGRSIIAFQFHPEAGARGFERWLIGHGLEIASAGLSVPALRADMARHGAALEAKAARTLALWLDGLVVAEASTLPIAGL</sequence>
<evidence type="ECO:0000259" key="1">
    <source>
        <dbReference type="Pfam" id="PF00117"/>
    </source>
</evidence>
<dbReference type="Proteomes" id="UP000001929">
    <property type="component" value="Chromosome"/>
</dbReference>
<reference evidence="2 3" key="1">
    <citation type="journal article" date="2011" name="Stand. Genomic Sci.">
        <title>Complete genome sequence of Rhodospirillum rubrum type strain (S1).</title>
        <authorList>
            <person name="Munk A.C."/>
            <person name="Copeland A."/>
            <person name="Lucas S."/>
            <person name="Lapidus A."/>
            <person name="Del Rio T.G."/>
            <person name="Barry K."/>
            <person name="Detter J.C."/>
            <person name="Hammon N."/>
            <person name="Israni S."/>
            <person name="Pitluck S."/>
            <person name="Brettin T."/>
            <person name="Bruce D."/>
            <person name="Han C."/>
            <person name="Tapia R."/>
            <person name="Gilna P."/>
            <person name="Schmutz J."/>
            <person name="Larimer F."/>
            <person name="Land M."/>
            <person name="Kyrpides N.C."/>
            <person name="Mavromatis K."/>
            <person name="Richardson P."/>
            <person name="Rohde M."/>
            <person name="Goker M."/>
            <person name="Klenk H.P."/>
            <person name="Zhang Y."/>
            <person name="Roberts G.P."/>
            <person name="Reslewic S."/>
            <person name="Schwartz D.C."/>
        </authorList>
    </citation>
    <scope>NUCLEOTIDE SEQUENCE [LARGE SCALE GENOMIC DNA]</scope>
    <source>
        <strain evidence="3">ATCC 11170 / ATH 1.1.1 / DSM 467 / LMG 4362 / NCIMB 8255 / S1</strain>
    </source>
</reference>
<dbReference type="eggNOG" id="COG0518">
    <property type="taxonomic scope" value="Bacteria"/>
</dbReference>
<dbReference type="Pfam" id="PF00117">
    <property type="entry name" value="GATase"/>
    <property type="match status" value="1"/>
</dbReference>
<organism evidence="2 3">
    <name type="scientific">Rhodospirillum rubrum (strain ATCC 11170 / ATH 1.1.1 / DSM 467 / LMG 4362 / NCIMB 8255 / S1)</name>
    <dbReference type="NCBI Taxonomy" id="269796"/>
    <lineage>
        <taxon>Bacteria</taxon>
        <taxon>Pseudomonadati</taxon>
        <taxon>Pseudomonadota</taxon>
        <taxon>Alphaproteobacteria</taxon>
        <taxon>Rhodospirillales</taxon>
        <taxon>Rhodospirillaceae</taxon>
        <taxon>Rhodospirillum</taxon>
    </lineage>
</organism>
<dbReference type="NCBIfam" id="NF005458">
    <property type="entry name" value="PRK07053.1"/>
    <property type="match status" value="1"/>
</dbReference>
<dbReference type="RefSeq" id="WP_011391259.1">
    <property type="nucleotide sequence ID" value="NC_007643.1"/>
</dbReference>
<dbReference type="KEGG" id="rru:Rru_A3512"/>
<dbReference type="InterPro" id="IPR017926">
    <property type="entry name" value="GATASE"/>
</dbReference>
<dbReference type="Gene3D" id="3.40.50.880">
    <property type="match status" value="1"/>
</dbReference>
<dbReference type="EC" id="6.3.5.2" evidence="2"/>
<keyword evidence="2" id="KW-0315">Glutamine amidotransferase</keyword>
<dbReference type="InterPro" id="IPR029062">
    <property type="entry name" value="Class_I_gatase-like"/>
</dbReference>